<keyword evidence="2" id="KW-0808">Transferase</keyword>
<evidence type="ECO:0000313" key="2">
    <source>
        <dbReference type="EMBL" id="KHT54098.1"/>
    </source>
</evidence>
<dbReference type="Proteomes" id="UP000031197">
    <property type="component" value="Unassembled WGS sequence"/>
</dbReference>
<dbReference type="PANTHER" id="PTHR23416">
    <property type="entry name" value="SIALIC ACID SYNTHASE-RELATED"/>
    <property type="match status" value="1"/>
</dbReference>
<comment type="caution">
    <text evidence="2">The sequence shown here is derived from an EMBL/GenBank/DDBJ whole genome shotgun (WGS) entry which is preliminary data.</text>
</comment>
<sequence length="194" mass="20627">MKSIIKKSFFALCALVMFPFTLMYLMLSIVVNKDSLLSSFSQLLSLIPGKLGCYLRSGFYRFVMTSCAPNVLIGFATLFSQQDTEIDEGVYIGPQCNIGKCAIGKNTLLGSGVHIMSGKGQHNFSDPEKPIKDQGGVFTKVIIGENCWLGNGALIMANVGKGSVVAAGSVVVDDVPEGVIVGGNPAKLLKRVSV</sequence>
<name>A0A0B3YAL2_9ALTE</name>
<gene>
    <name evidence="2" type="ORF">RJ41_06005</name>
</gene>
<dbReference type="InterPro" id="IPR051159">
    <property type="entry name" value="Hexapeptide_acetyltransf"/>
</dbReference>
<dbReference type="GO" id="GO:0016740">
    <property type="term" value="F:transferase activity"/>
    <property type="evidence" value="ECO:0007669"/>
    <property type="project" value="UniProtKB-KW"/>
</dbReference>
<dbReference type="AlphaFoldDB" id="A0A0B3YAL2"/>
<dbReference type="OrthoDB" id="9815592at2"/>
<proteinExistence type="predicted"/>
<evidence type="ECO:0000313" key="3">
    <source>
        <dbReference type="Proteomes" id="UP000031197"/>
    </source>
</evidence>
<dbReference type="InterPro" id="IPR011004">
    <property type="entry name" value="Trimer_LpxA-like_sf"/>
</dbReference>
<feature type="transmembrane region" description="Helical" evidence="1">
    <location>
        <begin position="9"/>
        <end position="31"/>
    </location>
</feature>
<accession>A0A0B3YAL2</accession>
<dbReference type="EMBL" id="JWLW01000012">
    <property type="protein sequence ID" value="KHT54098.1"/>
    <property type="molecule type" value="Genomic_DNA"/>
</dbReference>
<keyword evidence="1" id="KW-1133">Transmembrane helix</keyword>
<dbReference type="RefSeq" id="WP_039218245.1">
    <property type="nucleotide sequence ID" value="NZ_JWLW01000012.1"/>
</dbReference>
<reference evidence="2 3" key="1">
    <citation type="submission" date="2014-12" db="EMBL/GenBank/DDBJ databases">
        <title>Genome sequencing of Alteromonas marina AD001.</title>
        <authorList>
            <person name="Adrian T.G.S."/>
            <person name="Chan K.G."/>
        </authorList>
    </citation>
    <scope>NUCLEOTIDE SEQUENCE [LARGE SCALE GENOMIC DNA]</scope>
    <source>
        <strain evidence="2 3">AD001</strain>
    </source>
</reference>
<evidence type="ECO:0000256" key="1">
    <source>
        <dbReference type="SAM" id="Phobius"/>
    </source>
</evidence>
<keyword evidence="1" id="KW-0472">Membrane</keyword>
<keyword evidence="1" id="KW-0812">Transmembrane</keyword>
<organism evidence="2 3">
    <name type="scientific">Alteromonas marina</name>
    <dbReference type="NCBI Taxonomy" id="203795"/>
    <lineage>
        <taxon>Bacteria</taxon>
        <taxon>Pseudomonadati</taxon>
        <taxon>Pseudomonadota</taxon>
        <taxon>Gammaproteobacteria</taxon>
        <taxon>Alteromonadales</taxon>
        <taxon>Alteromonadaceae</taxon>
        <taxon>Alteromonas/Salinimonas group</taxon>
        <taxon>Alteromonas</taxon>
    </lineage>
</organism>
<protein>
    <submittedName>
        <fullName evidence="2">Acetyltransferase</fullName>
    </submittedName>
</protein>
<dbReference type="SUPFAM" id="SSF51161">
    <property type="entry name" value="Trimeric LpxA-like enzymes"/>
    <property type="match status" value="1"/>
</dbReference>
<dbReference type="Gene3D" id="2.160.10.10">
    <property type="entry name" value="Hexapeptide repeat proteins"/>
    <property type="match status" value="1"/>
</dbReference>
<keyword evidence="3" id="KW-1185">Reference proteome</keyword>